<evidence type="ECO:0000313" key="2">
    <source>
        <dbReference type="EMBL" id="ETW09458.1"/>
    </source>
</evidence>
<gene>
    <name evidence="2" type="ORF">H310_00049</name>
</gene>
<dbReference type="GeneID" id="20077099"/>
<accession>A0A024UV08</accession>
<feature type="compositionally biased region" description="Basic and acidic residues" evidence="1">
    <location>
        <begin position="169"/>
        <end position="184"/>
    </location>
</feature>
<reference evidence="2" key="1">
    <citation type="submission" date="2013-12" db="EMBL/GenBank/DDBJ databases">
        <title>The Genome Sequence of Aphanomyces invadans NJM9701.</title>
        <authorList>
            <consortium name="The Broad Institute Genomics Platform"/>
            <person name="Russ C."/>
            <person name="Tyler B."/>
            <person name="van West P."/>
            <person name="Dieguez-Uribeondo J."/>
            <person name="Young S.K."/>
            <person name="Zeng Q."/>
            <person name="Gargeya S."/>
            <person name="Fitzgerald M."/>
            <person name="Abouelleil A."/>
            <person name="Alvarado L."/>
            <person name="Chapman S.B."/>
            <person name="Gainer-Dewar J."/>
            <person name="Goldberg J."/>
            <person name="Griggs A."/>
            <person name="Gujja S."/>
            <person name="Hansen M."/>
            <person name="Howarth C."/>
            <person name="Imamovic A."/>
            <person name="Ireland A."/>
            <person name="Larimer J."/>
            <person name="McCowan C."/>
            <person name="Murphy C."/>
            <person name="Pearson M."/>
            <person name="Poon T.W."/>
            <person name="Priest M."/>
            <person name="Roberts A."/>
            <person name="Saif S."/>
            <person name="Shea T."/>
            <person name="Sykes S."/>
            <person name="Wortman J."/>
            <person name="Nusbaum C."/>
            <person name="Birren B."/>
        </authorList>
    </citation>
    <scope>NUCLEOTIDE SEQUENCE [LARGE SCALE GENOMIC DNA]</scope>
    <source>
        <strain evidence="2">NJM9701</strain>
    </source>
</reference>
<dbReference type="OrthoDB" id="10425903at2759"/>
<feature type="compositionally biased region" description="Polar residues" evidence="1">
    <location>
        <begin position="146"/>
        <end position="166"/>
    </location>
</feature>
<dbReference type="RefSeq" id="XP_008860869.1">
    <property type="nucleotide sequence ID" value="XM_008862647.1"/>
</dbReference>
<name>A0A024UV08_9STRA</name>
<feature type="compositionally biased region" description="Polar residues" evidence="1">
    <location>
        <begin position="334"/>
        <end position="350"/>
    </location>
</feature>
<sequence>MNTKRLRVKRKTKPPYPQQLLQPARTAFVGFSHEMEKTGLPVLPSVDSDRDAKAVIRRMRMQGRQPDATLNIQTFHQLIVAAKDDVVADDAAAKDELSYYRNLLDVVKDKPLLRRPPTRTTLTPPDMTSSTVKLPSLNKGLKDTRTGCTNTSNGTPSLLALQSNQLDRPPTRSKADKSQSRETHSAISNAPFIRDTALKPPSPGGAQFTRASVTRPVRKQPAKLVKAPGSISADDSPQHESLKESSQSTKGSKRQSRRDPSNNRVPDAHEASDSSIRRALNAMAGRVGTNNPPPKDEPMPGDSNAATVLKPIDTASEKKSLRRKKAVKAGAVADNQQLEAPSAIPSSSLSFKKPPRDISTSPALAKSALDCVDSFDDDEPEIDTAPVWRDDMMTMDNGYGSDDDGM</sequence>
<dbReference type="AlphaFoldDB" id="A0A024UV08"/>
<organism evidence="2">
    <name type="scientific">Aphanomyces invadans</name>
    <dbReference type="NCBI Taxonomy" id="157072"/>
    <lineage>
        <taxon>Eukaryota</taxon>
        <taxon>Sar</taxon>
        <taxon>Stramenopiles</taxon>
        <taxon>Oomycota</taxon>
        <taxon>Saprolegniomycetes</taxon>
        <taxon>Saprolegniales</taxon>
        <taxon>Verrucalvaceae</taxon>
        <taxon>Aphanomyces</taxon>
    </lineage>
</organism>
<feature type="region of interest" description="Disordered" evidence="1">
    <location>
        <begin position="115"/>
        <end position="361"/>
    </location>
</feature>
<protein>
    <submittedName>
        <fullName evidence="2">Uncharacterized protein</fullName>
    </submittedName>
</protein>
<evidence type="ECO:0000256" key="1">
    <source>
        <dbReference type="SAM" id="MobiDB-lite"/>
    </source>
</evidence>
<proteinExistence type="predicted"/>
<dbReference type="EMBL" id="KI913952">
    <property type="protein sequence ID" value="ETW09458.1"/>
    <property type="molecule type" value="Genomic_DNA"/>
</dbReference>
<feature type="compositionally biased region" description="Basic and acidic residues" evidence="1">
    <location>
        <begin position="257"/>
        <end position="276"/>
    </location>
</feature>
<dbReference type="VEuPathDB" id="FungiDB:H310_00049"/>